<protein>
    <submittedName>
        <fullName evidence="1">Uncharacterized protein</fullName>
    </submittedName>
</protein>
<dbReference type="Proteomes" id="UP000242715">
    <property type="component" value="Unassembled WGS sequence"/>
</dbReference>
<accession>A0A2Z6N094</accession>
<organism evidence="1 2">
    <name type="scientific">Trifolium subterraneum</name>
    <name type="common">Subterranean clover</name>
    <dbReference type="NCBI Taxonomy" id="3900"/>
    <lineage>
        <taxon>Eukaryota</taxon>
        <taxon>Viridiplantae</taxon>
        <taxon>Streptophyta</taxon>
        <taxon>Embryophyta</taxon>
        <taxon>Tracheophyta</taxon>
        <taxon>Spermatophyta</taxon>
        <taxon>Magnoliopsida</taxon>
        <taxon>eudicotyledons</taxon>
        <taxon>Gunneridae</taxon>
        <taxon>Pentapetalae</taxon>
        <taxon>rosids</taxon>
        <taxon>fabids</taxon>
        <taxon>Fabales</taxon>
        <taxon>Fabaceae</taxon>
        <taxon>Papilionoideae</taxon>
        <taxon>50 kb inversion clade</taxon>
        <taxon>NPAAA clade</taxon>
        <taxon>Hologalegina</taxon>
        <taxon>IRL clade</taxon>
        <taxon>Trifolieae</taxon>
        <taxon>Trifolium</taxon>
    </lineage>
</organism>
<sequence length="77" mass="8128">MKKSLNHPQSNGGYYVVPFDAVSGPTWAAGTIAVKVQLPANVPAKFINLTNGQPMPLHSLPAPHVPTLTPMAKALIN</sequence>
<evidence type="ECO:0000313" key="1">
    <source>
        <dbReference type="EMBL" id="GAU29450.1"/>
    </source>
</evidence>
<dbReference type="EMBL" id="DF973396">
    <property type="protein sequence ID" value="GAU29450.1"/>
    <property type="molecule type" value="Genomic_DNA"/>
</dbReference>
<name>A0A2Z6N094_TRISU</name>
<evidence type="ECO:0000313" key="2">
    <source>
        <dbReference type="Proteomes" id="UP000242715"/>
    </source>
</evidence>
<keyword evidence="2" id="KW-1185">Reference proteome</keyword>
<dbReference type="AlphaFoldDB" id="A0A2Z6N094"/>
<reference evidence="2" key="1">
    <citation type="journal article" date="2017" name="Front. Plant Sci.">
        <title>Climate Clever Clovers: New Paradigm to Reduce the Environmental Footprint of Ruminants by Breeding Low Methanogenic Forages Utilizing Haplotype Variation.</title>
        <authorList>
            <person name="Kaur P."/>
            <person name="Appels R."/>
            <person name="Bayer P.E."/>
            <person name="Keeble-Gagnere G."/>
            <person name="Wang J."/>
            <person name="Hirakawa H."/>
            <person name="Shirasawa K."/>
            <person name="Vercoe P."/>
            <person name="Stefanova K."/>
            <person name="Durmic Z."/>
            <person name="Nichols P."/>
            <person name="Revell C."/>
            <person name="Isobe S.N."/>
            <person name="Edwards D."/>
            <person name="Erskine W."/>
        </authorList>
    </citation>
    <scope>NUCLEOTIDE SEQUENCE [LARGE SCALE GENOMIC DNA]</scope>
    <source>
        <strain evidence="2">cv. Daliak</strain>
    </source>
</reference>
<proteinExistence type="predicted"/>
<gene>
    <name evidence="1" type="ORF">TSUD_227150</name>
</gene>